<dbReference type="Gene3D" id="1.25.10.70">
    <property type="match status" value="1"/>
</dbReference>
<evidence type="ECO:0000256" key="8">
    <source>
        <dbReference type="SAM" id="MobiDB-lite"/>
    </source>
</evidence>
<dbReference type="InterPro" id="IPR044840">
    <property type="entry name" value="Nup188"/>
</dbReference>
<dbReference type="RefSeq" id="XP_008713957.1">
    <property type="nucleotide sequence ID" value="XM_008715735.1"/>
</dbReference>
<evidence type="ECO:0000256" key="5">
    <source>
        <dbReference type="ARBA" id="ARBA00023010"/>
    </source>
</evidence>
<dbReference type="PANTHER" id="PTHR31431">
    <property type="entry name" value="NUCLEOPORIN NUP188 HOMOLOG"/>
    <property type="match status" value="1"/>
</dbReference>
<keyword evidence="6" id="KW-0906">Nuclear pore complex</keyword>
<dbReference type="eggNOG" id="ENOG502QQFV">
    <property type="taxonomic scope" value="Eukaryota"/>
</dbReference>
<evidence type="ECO:0000313" key="12">
    <source>
        <dbReference type="Proteomes" id="UP000030752"/>
    </source>
</evidence>
<dbReference type="GO" id="GO:0051028">
    <property type="term" value="P:mRNA transport"/>
    <property type="evidence" value="ECO:0007669"/>
    <property type="project" value="UniProtKB-KW"/>
</dbReference>
<dbReference type="STRING" id="1220924.W2S5Q8"/>
<evidence type="ECO:0000313" key="11">
    <source>
        <dbReference type="EMBL" id="ETN43935.1"/>
    </source>
</evidence>
<organism evidence="11 12">
    <name type="scientific">Cyphellophora europaea (strain CBS 101466)</name>
    <name type="common">Phialophora europaea</name>
    <dbReference type="NCBI Taxonomy" id="1220924"/>
    <lineage>
        <taxon>Eukaryota</taxon>
        <taxon>Fungi</taxon>
        <taxon>Dikarya</taxon>
        <taxon>Ascomycota</taxon>
        <taxon>Pezizomycotina</taxon>
        <taxon>Eurotiomycetes</taxon>
        <taxon>Chaetothyriomycetidae</taxon>
        <taxon>Chaetothyriales</taxon>
        <taxon>Cyphellophoraceae</taxon>
        <taxon>Cyphellophora</taxon>
    </lineage>
</organism>
<evidence type="ECO:0000256" key="7">
    <source>
        <dbReference type="ARBA" id="ARBA00023242"/>
    </source>
</evidence>
<evidence type="ECO:0000256" key="2">
    <source>
        <dbReference type="ARBA" id="ARBA00022448"/>
    </source>
</evidence>
<keyword evidence="7" id="KW-0539">Nucleus</keyword>
<dbReference type="Pfam" id="PF21093">
    <property type="entry name" value="Nup188_N-subdom_III"/>
    <property type="match status" value="1"/>
</dbReference>
<dbReference type="OrthoDB" id="102511at2759"/>
<reference evidence="11 12" key="1">
    <citation type="submission" date="2013-03" db="EMBL/GenBank/DDBJ databases">
        <title>The Genome Sequence of Phialophora europaea CBS 101466.</title>
        <authorList>
            <consortium name="The Broad Institute Genomics Platform"/>
            <person name="Cuomo C."/>
            <person name="de Hoog S."/>
            <person name="Gorbushina A."/>
            <person name="Walker B."/>
            <person name="Young S.K."/>
            <person name="Zeng Q."/>
            <person name="Gargeya S."/>
            <person name="Fitzgerald M."/>
            <person name="Haas B."/>
            <person name="Abouelleil A."/>
            <person name="Allen A.W."/>
            <person name="Alvarado L."/>
            <person name="Arachchi H.M."/>
            <person name="Berlin A.M."/>
            <person name="Chapman S.B."/>
            <person name="Gainer-Dewar J."/>
            <person name="Goldberg J."/>
            <person name="Griggs A."/>
            <person name="Gujja S."/>
            <person name="Hansen M."/>
            <person name="Howarth C."/>
            <person name="Imamovic A."/>
            <person name="Ireland A."/>
            <person name="Larimer J."/>
            <person name="McCowan C."/>
            <person name="Murphy C."/>
            <person name="Pearson M."/>
            <person name="Poon T.W."/>
            <person name="Priest M."/>
            <person name="Roberts A."/>
            <person name="Saif S."/>
            <person name="Shea T."/>
            <person name="Sisk P."/>
            <person name="Sykes S."/>
            <person name="Wortman J."/>
            <person name="Nusbaum C."/>
            <person name="Birren B."/>
        </authorList>
    </citation>
    <scope>NUCLEOTIDE SEQUENCE [LARGE SCALE GENOMIC DNA]</scope>
    <source>
        <strain evidence="11 12">CBS 101466</strain>
    </source>
</reference>
<dbReference type="Pfam" id="PF18378">
    <property type="entry name" value="Nup188_C"/>
    <property type="match status" value="1"/>
</dbReference>
<evidence type="ECO:0000256" key="1">
    <source>
        <dbReference type="ARBA" id="ARBA00004567"/>
    </source>
</evidence>
<dbReference type="InterPro" id="IPR041634">
    <property type="entry name" value="Nup188_C"/>
</dbReference>
<dbReference type="GO" id="GO:0044611">
    <property type="term" value="C:nuclear pore inner ring"/>
    <property type="evidence" value="ECO:0007669"/>
    <property type="project" value="TreeGrafter"/>
</dbReference>
<dbReference type="HOGENOM" id="CLU_001029_0_0_1"/>
<dbReference type="InterPro" id="IPR048883">
    <property type="entry name" value="Nup188_N-subdom_III"/>
</dbReference>
<keyword evidence="4" id="KW-0653">Protein transport</keyword>
<dbReference type="GO" id="GO:0017056">
    <property type="term" value="F:structural constituent of nuclear pore"/>
    <property type="evidence" value="ECO:0007669"/>
    <property type="project" value="InterPro"/>
</dbReference>
<feature type="domain" description="Nuclear pore protein Nup188 C-terminal" evidence="9">
    <location>
        <begin position="1411"/>
        <end position="1801"/>
    </location>
</feature>
<evidence type="ECO:0000256" key="6">
    <source>
        <dbReference type="ARBA" id="ARBA00023132"/>
    </source>
</evidence>
<evidence type="ECO:0000259" key="9">
    <source>
        <dbReference type="Pfam" id="PF18378"/>
    </source>
</evidence>
<dbReference type="Proteomes" id="UP000030752">
    <property type="component" value="Unassembled WGS sequence"/>
</dbReference>
<keyword evidence="12" id="KW-1185">Reference proteome</keyword>
<keyword evidence="3" id="KW-0509">mRNA transport</keyword>
<protein>
    <submittedName>
        <fullName evidence="11">Uncharacterized protein</fullName>
    </submittedName>
</protein>
<gene>
    <name evidence="11" type="ORF">HMPREF1541_11066</name>
</gene>
<name>W2S5Q8_CYPE1</name>
<keyword evidence="5" id="KW-0811">Translocation</keyword>
<proteinExistence type="predicted"/>
<dbReference type="PANTHER" id="PTHR31431:SF1">
    <property type="entry name" value="NUCLEOPORIN NUP188"/>
    <property type="match status" value="1"/>
</dbReference>
<accession>W2S5Q8</accession>
<sequence>MAQSTSAASRLPDLHKCLTGDEVVLAWEDVLNATLSHHEPPSTLHRQFYAANSAILSQIPPTFGSPNGNSRSRIDKVTSDVAALSESQRKEAEQIKSDALWLSDLVKLEEVEALRTTLVEWQNRPELRLNAGFADAELASLRDALGSEYAQTLELVPAGPYSRSDADFDSADARKVRILHTFYRSQVAMLALAREELQSTITMSESHGPQAQWQSLFAHAPDCTLQDAVVTTTSAISGILQELGDSREWKGIDPRYAEQLEISFVTSKLQSTALLLEILLLRTHTSKETVTGEVLQEWLTFAAGYDHFAQLQSDVPVHQAAIERIQFNACYIGLALINPAFSMEFLDSPAIMEAQPGQTGTHFFLDADKIEILFEPVMVAAEAATACASPAVLAWGLIFYKMKVMAAAAKHERESRQVQKAIDRAHATEAQSRRWSSSSFGSTTESILEQVIGHIRPLSGGEDPLEYMLESAVRGGNVFEVASTMAASARNSSSLLGSFQLNILQSLLAAARPALGYTPDLFNAQLAILSSAGDSAIEQGPFKLLVNFIGDEFLRDNFLDVAASRFPYETLPFLRITILLAKARNHSLFRDDGVHYITHRLQTMESFTQAAIGGFESYHTTQEDENANLVALDHSVGMLDHRSTRRLTSGTRQEAAEIVPGGAVGEVISESMPPVIRWHHTYSGIALLGKWLELHVKGELANIVSPFETANDVAAAAVGLLSVLLRTTYDHANEHRTQDDARQLCQDLLEEASVFHETGRDIVDCVFDLVEQQLVSTRRFSPASGCDLLSACVDFITILCRVRPFQLWPLLVKSSVVAAYGAKRSVFAVIASVEVPIQSFLLLESCSMLLQATVDLVLTVSMYSDVARGLKSRAATTQRPLATAVLGLTQSMYAAFDASAGWTFVRPKQKQTILDNICAAFSSLLYYSFGTGNSCSTDSSITVCFRPAANFLLEALSGTGVQSLGSGPVALHLVSAAMAHAPDVFTSSDHSYLRSLLSLARIHLGCSRLSGHALKQVNATLVNLFPVLIRLPVLYAPLLRPCLALECDIFDAFDAGSTPHLLGHLGSLSCLSFLDSLRYLNARAHDEVHISWRLIARLITLDQQWTAVVLITGSPPGRERKESETPKLRTRGKPLLEQALDKLVRIDSIDPTVAVALLMLLSDAQQSWPSVADAIAARTDLFPALISHATSRTSYDHSDLSQALHNQVAAGVVDLSIISLHAMMAFRDEKRFAVFIPFLEWLTKNACEVNGYNSSLHANLKKNFAMKYDDLDVSVVKRTGILRIPYGESYFYDLDFADKILYTDRHWNNGPQSFHAELCRANINLSVVDSELILLRSFTYLCSEHGSFFAKHKDVQIIMSHMVSICLRANCKPSPPESLFDSLFQSRAEIAAMVLGPLVTVGARGSDYTTLLRLAYDTARYSNGSYELAIMNNDLQYWRSMLTVVRLSMQFHVTKSRKTVNLGDKVSLDAIDPSNTLFCEIGAHIVGEGLRSLVAALQDQRQRSKDRINDGSVVDASDVLLLLNVLQTMLRLPSLPQFANQLADALISTSTPQTCLLLFSWSHLLDETPVYAVLASRFLAAISKLGPVAEELAVEGVLNRILISKMTQRIQQMPQGVGHLDRRPNAGTLYNIWSDGFLRICLNLLDAIGGGVAAEVANFINAFPEQVSRASLSFSTNPNRAEGTEGLTLGAACELANLALLSFVLERFRIAGASSAVDPTQIAPLAGFDEHKKGIAADIRDVIEQDLRFRLKREVPTNETQAAWAKKSSRPEEKGGRNDQPRSSVLDQKMIKELKDARRCLLPEGEEQ</sequence>
<dbReference type="EMBL" id="KB822717">
    <property type="protein sequence ID" value="ETN43935.1"/>
    <property type="molecule type" value="Genomic_DNA"/>
</dbReference>
<dbReference type="VEuPathDB" id="FungiDB:HMPREF1541_11066"/>
<feature type="region of interest" description="Disordered" evidence="8">
    <location>
        <begin position="1760"/>
        <end position="1787"/>
    </location>
</feature>
<keyword evidence="2" id="KW-0813">Transport</keyword>
<feature type="compositionally biased region" description="Basic and acidic residues" evidence="8">
    <location>
        <begin position="1769"/>
        <end position="1780"/>
    </location>
</feature>
<evidence type="ECO:0000259" key="10">
    <source>
        <dbReference type="Pfam" id="PF21093"/>
    </source>
</evidence>
<dbReference type="InParanoid" id="W2S5Q8"/>
<evidence type="ECO:0000256" key="4">
    <source>
        <dbReference type="ARBA" id="ARBA00022927"/>
    </source>
</evidence>
<evidence type="ECO:0000256" key="3">
    <source>
        <dbReference type="ARBA" id="ARBA00022816"/>
    </source>
</evidence>
<dbReference type="GO" id="GO:0006405">
    <property type="term" value="P:RNA export from nucleus"/>
    <property type="evidence" value="ECO:0007669"/>
    <property type="project" value="TreeGrafter"/>
</dbReference>
<dbReference type="GO" id="GO:0006606">
    <property type="term" value="P:protein import into nucleus"/>
    <property type="evidence" value="ECO:0007669"/>
    <property type="project" value="TreeGrafter"/>
</dbReference>
<comment type="subcellular location">
    <subcellularLocation>
        <location evidence="1">Nucleus</location>
        <location evidence="1">Nuclear pore complex</location>
    </subcellularLocation>
</comment>
<dbReference type="GeneID" id="19978405"/>
<feature type="domain" description="Nucleoporin Nup188 N-terminal subdomain III" evidence="10">
    <location>
        <begin position="675"/>
        <end position="967"/>
    </location>
</feature>